<dbReference type="KEGG" id="jre:118348489"/>
<evidence type="ECO:0000259" key="1">
    <source>
        <dbReference type="Pfam" id="PF07727"/>
    </source>
</evidence>
<gene>
    <name evidence="3" type="primary">LOC118348489</name>
</gene>
<dbReference type="Proteomes" id="UP000235220">
    <property type="component" value="Chromosome 1"/>
</dbReference>
<dbReference type="GeneID" id="118348489"/>
<keyword evidence="2" id="KW-1185">Reference proteome</keyword>
<accession>A0A6P9EQJ1</accession>
<dbReference type="AlphaFoldDB" id="A0A6P9EQJ1"/>
<dbReference type="Gene3D" id="1.20.1260.60">
    <property type="entry name" value="Vacuolar protein sorting-associated protein Ist1"/>
    <property type="match status" value="1"/>
</dbReference>
<evidence type="ECO:0000313" key="2">
    <source>
        <dbReference type="Proteomes" id="UP000235220"/>
    </source>
</evidence>
<dbReference type="Pfam" id="PF07727">
    <property type="entry name" value="RVT_2"/>
    <property type="match status" value="1"/>
</dbReference>
<sequence>MVPKDKIVTSYGFKENLIDQCIYLKVSGSKYIFLILYVDDILLVINDIKLLFETKRMLSSHFDTKDIGEASYVLGIQIFRERSRGVFGLSQKTYIDQNFILELGVVNTILRLLKIFCANSAAVAFSRNTRSSSRSKHIDINKKVINRVQSQLKILKNKRNSIVRQLRDDMAQLIKSGDEHIALSRLTTDL</sequence>
<evidence type="ECO:0000313" key="3">
    <source>
        <dbReference type="RefSeq" id="XP_035546183.1"/>
    </source>
</evidence>
<proteinExistence type="predicted"/>
<dbReference type="OrthoDB" id="1692315at2759"/>
<reference evidence="3" key="1">
    <citation type="submission" date="2025-08" db="UniProtKB">
        <authorList>
            <consortium name="RefSeq"/>
        </authorList>
    </citation>
    <scope>IDENTIFICATION</scope>
    <source>
        <tissue evidence="3">Leaves</tissue>
    </source>
</reference>
<dbReference type="InterPro" id="IPR013103">
    <property type="entry name" value="RVT_2"/>
</dbReference>
<feature type="domain" description="Reverse transcriptase Ty1/copia-type" evidence="1">
    <location>
        <begin position="5"/>
        <end position="97"/>
    </location>
</feature>
<dbReference type="InParanoid" id="A0A6P9EQJ1"/>
<dbReference type="InterPro" id="IPR042277">
    <property type="entry name" value="IST1-like"/>
</dbReference>
<protein>
    <submittedName>
        <fullName evidence="3">Uncharacterized protein LOC118348489</fullName>
    </submittedName>
</protein>
<organism evidence="2 3">
    <name type="scientific">Juglans regia</name>
    <name type="common">English walnut</name>
    <dbReference type="NCBI Taxonomy" id="51240"/>
    <lineage>
        <taxon>Eukaryota</taxon>
        <taxon>Viridiplantae</taxon>
        <taxon>Streptophyta</taxon>
        <taxon>Embryophyta</taxon>
        <taxon>Tracheophyta</taxon>
        <taxon>Spermatophyta</taxon>
        <taxon>Magnoliopsida</taxon>
        <taxon>eudicotyledons</taxon>
        <taxon>Gunneridae</taxon>
        <taxon>Pentapetalae</taxon>
        <taxon>rosids</taxon>
        <taxon>fabids</taxon>
        <taxon>Fagales</taxon>
        <taxon>Juglandaceae</taxon>
        <taxon>Juglans</taxon>
    </lineage>
</organism>
<name>A0A6P9EQJ1_JUGRE</name>
<dbReference type="RefSeq" id="XP_035546183.1">
    <property type="nucleotide sequence ID" value="XM_035690290.1"/>
</dbReference>